<keyword evidence="1" id="KW-0378">Hydrolase</keyword>
<evidence type="ECO:0000313" key="2">
    <source>
        <dbReference type="Proteomes" id="UP001243757"/>
    </source>
</evidence>
<accession>A0ABT7F5G7</accession>
<dbReference type="PANTHER" id="PTHR31793">
    <property type="entry name" value="4-HYDROXYBENZOYL-COA THIOESTERASE FAMILY MEMBER"/>
    <property type="match status" value="1"/>
</dbReference>
<reference evidence="1 2" key="1">
    <citation type="submission" date="2023-05" db="EMBL/GenBank/DDBJ databases">
        <title>Pseudodonghicola sp. nov.</title>
        <authorList>
            <person name="Huang J."/>
        </authorList>
    </citation>
    <scope>NUCLEOTIDE SEQUENCE [LARGE SCALE GENOMIC DNA]</scope>
    <source>
        <strain evidence="1 2">IC7</strain>
    </source>
</reference>
<proteinExistence type="predicted"/>
<dbReference type="CDD" id="cd00586">
    <property type="entry name" value="4HBT"/>
    <property type="match status" value="1"/>
</dbReference>
<dbReference type="EMBL" id="JASNJD010000019">
    <property type="protein sequence ID" value="MDK3019841.1"/>
    <property type="molecule type" value="Genomic_DNA"/>
</dbReference>
<organism evidence="1 2">
    <name type="scientific">Pseudodonghicola flavimaris</name>
    <dbReference type="NCBI Taxonomy" id="3050036"/>
    <lineage>
        <taxon>Bacteria</taxon>
        <taxon>Pseudomonadati</taxon>
        <taxon>Pseudomonadota</taxon>
        <taxon>Alphaproteobacteria</taxon>
        <taxon>Rhodobacterales</taxon>
        <taxon>Paracoccaceae</taxon>
        <taxon>Pseudodonghicola</taxon>
    </lineage>
</organism>
<protein>
    <submittedName>
        <fullName evidence="1">Acyl-CoA thioesterase</fullName>
        <ecNumber evidence="1">3.1.2.-</ecNumber>
    </submittedName>
</protein>
<evidence type="ECO:0000313" key="1">
    <source>
        <dbReference type="EMBL" id="MDK3019841.1"/>
    </source>
</evidence>
<comment type="caution">
    <text evidence="1">The sequence shown here is derived from an EMBL/GenBank/DDBJ whole genome shotgun (WGS) entry which is preliminary data.</text>
</comment>
<name>A0ABT7F5G7_9RHOB</name>
<dbReference type="Gene3D" id="3.10.129.10">
    <property type="entry name" value="Hotdog Thioesterase"/>
    <property type="match status" value="1"/>
</dbReference>
<keyword evidence="2" id="KW-1185">Reference proteome</keyword>
<dbReference type="RefSeq" id="WP_284482613.1">
    <property type="nucleotide sequence ID" value="NZ_JASNJD010000019.1"/>
</dbReference>
<dbReference type="Pfam" id="PF13279">
    <property type="entry name" value="4HBT_2"/>
    <property type="match status" value="1"/>
</dbReference>
<dbReference type="InterPro" id="IPR050563">
    <property type="entry name" value="4-hydroxybenzoyl-CoA_TE"/>
</dbReference>
<dbReference type="Proteomes" id="UP001243757">
    <property type="component" value="Unassembled WGS sequence"/>
</dbReference>
<dbReference type="InterPro" id="IPR029069">
    <property type="entry name" value="HotDog_dom_sf"/>
</dbReference>
<dbReference type="SUPFAM" id="SSF54637">
    <property type="entry name" value="Thioesterase/thiol ester dehydrase-isomerase"/>
    <property type="match status" value="1"/>
</dbReference>
<sequence length="147" mass="16176">MTQEIECYRGVVHPWLCDAMGHMTTRHYTAMFDDGSYHLLAELGFGPEMLARRQGFADVNLNMTMQAELAAGDLTVVSGRVIRIGGKSMVLGYSMRNRTTGDLAAELIATTVQFDLEARRAIEVLPVIRDTARRLFPEAEIAPGSAA</sequence>
<dbReference type="GO" id="GO:0016787">
    <property type="term" value="F:hydrolase activity"/>
    <property type="evidence" value="ECO:0007669"/>
    <property type="project" value="UniProtKB-KW"/>
</dbReference>
<gene>
    <name evidence="1" type="ORF">QO033_19345</name>
</gene>
<dbReference type="PANTHER" id="PTHR31793:SF2">
    <property type="entry name" value="BLR1345 PROTEIN"/>
    <property type="match status" value="1"/>
</dbReference>
<dbReference type="EC" id="3.1.2.-" evidence="1"/>